<evidence type="ECO:0000313" key="5">
    <source>
        <dbReference type="Proteomes" id="UP000575898"/>
    </source>
</evidence>
<dbReference type="RefSeq" id="WP_184034964.1">
    <property type="nucleotide sequence ID" value="NZ_JACHHY010000003.1"/>
</dbReference>
<dbReference type="GO" id="GO:0016987">
    <property type="term" value="F:sigma factor activity"/>
    <property type="evidence" value="ECO:0007669"/>
    <property type="project" value="InterPro"/>
</dbReference>
<evidence type="ECO:0000313" key="4">
    <source>
        <dbReference type="EMBL" id="MBB5017329.1"/>
    </source>
</evidence>
<dbReference type="SUPFAM" id="SSF88659">
    <property type="entry name" value="Sigma3 and sigma4 domains of RNA polymerase sigma factors"/>
    <property type="match status" value="1"/>
</dbReference>
<dbReference type="InterPro" id="IPR032710">
    <property type="entry name" value="NTF2-like_dom_sf"/>
</dbReference>
<dbReference type="InterPro" id="IPR007627">
    <property type="entry name" value="RNA_pol_sigma70_r2"/>
</dbReference>
<evidence type="ECO:0000259" key="3">
    <source>
        <dbReference type="Pfam" id="PF08281"/>
    </source>
</evidence>
<evidence type="ECO:0000256" key="1">
    <source>
        <dbReference type="ARBA" id="ARBA00011344"/>
    </source>
</evidence>
<dbReference type="InterPro" id="IPR013324">
    <property type="entry name" value="RNA_pol_sigma_r3/r4-like"/>
</dbReference>
<dbReference type="InterPro" id="IPR013249">
    <property type="entry name" value="RNA_pol_sigma70_r4_t2"/>
</dbReference>
<accession>A0A840MJH2</accession>
<dbReference type="Gene3D" id="1.10.1740.10">
    <property type="match status" value="1"/>
</dbReference>
<gene>
    <name evidence="4" type="ORF">HNQ59_000593</name>
</gene>
<dbReference type="InterPro" id="IPR036388">
    <property type="entry name" value="WH-like_DNA-bd_sf"/>
</dbReference>
<sequence>MDFMLEQTTHLQTFLAEQSRLRRLAYRMLGDITSADDAVQDAYLRWHGMALSEIVNPQAWLVTTVSRLCLDHLRARQPDRLDYYGEWLPTPVDGDVALGADPAYGLERASDISLALLVLLEQLSAEERVAFIMQEVFDHDYRMIAQVMDRSEAACRQLVRRARQRLVARQQRFQADPGQRRAVLAGFVAALAQGDLKALLATLSPEVELRSDGGGVVKAASKPVFGSRAVSRLLLGIRRVIPPTIRFSPAWINEEPALVGRCADHVSHVLSFAIDERGIGGIYLINNPAKLVGVR</sequence>
<dbReference type="Pfam" id="PF04542">
    <property type="entry name" value="Sigma70_r2"/>
    <property type="match status" value="1"/>
</dbReference>
<feature type="domain" description="RNA polymerase sigma factor 70 region 4 type 2" evidence="3">
    <location>
        <begin position="114"/>
        <end position="166"/>
    </location>
</feature>
<dbReference type="NCBIfam" id="TIGR02937">
    <property type="entry name" value="sigma70-ECF"/>
    <property type="match status" value="1"/>
</dbReference>
<comment type="caution">
    <text evidence="4">The sequence shown here is derived from an EMBL/GenBank/DDBJ whole genome shotgun (WGS) entry which is preliminary data.</text>
</comment>
<comment type="subunit">
    <text evidence="1">Interacts transiently with the RNA polymerase catalytic core formed by RpoA, RpoB, RpoC and RpoZ (2 alpha, 1 beta, 1 beta' and 1 omega subunit) to form the RNA polymerase holoenzyme that can initiate transcription.</text>
</comment>
<evidence type="ECO:0000259" key="2">
    <source>
        <dbReference type="Pfam" id="PF04542"/>
    </source>
</evidence>
<dbReference type="Gene3D" id="3.10.450.50">
    <property type="match status" value="1"/>
</dbReference>
<protein>
    <submittedName>
        <fullName evidence="4">RNA polymerase sigma-70 factor (ECF subfamily)</fullName>
    </submittedName>
</protein>
<dbReference type="InterPro" id="IPR052704">
    <property type="entry name" value="ECF_Sigma-70_Domain"/>
</dbReference>
<dbReference type="PANTHER" id="PTHR30173:SF43">
    <property type="entry name" value="ECF RNA POLYMERASE SIGMA FACTOR SIGI-RELATED"/>
    <property type="match status" value="1"/>
</dbReference>
<dbReference type="Proteomes" id="UP000575898">
    <property type="component" value="Unassembled WGS sequence"/>
</dbReference>
<dbReference type="SUPFAM" id="SSF54427">
    <property type="entry name" value="NTF2-like"/>
    <property type="match status" value="1"/>
</dbReference>
<dbReference type="SUPFAM" id="SSF88946">
    <property type="entry name" value="Sigma2 domain of RNA polymerase sigma factors"/>
    <property type="match status" value="1"/>
</dbReference>
<dbReference type="NCBIfam" id="NF007214">
    <property type="entry name" value="PRK09636.1"/>
    <property type="match status" value="1"/>
</dbReference>
<name>A0A840MJH2_9PROT</name>
<reference evidence="4 5" key="1">
    <citation type="submission" date="2020-08" db="EMBL/GenBank/DDBJ databases">
        <title>Genomic Encyclopedia of Type Strains, Phase IV (KMG-IV): sequencing the most valuable type-strain genomes for metagenomic binning, comparative biology and taxonomic classification.</title>
        <authorList>
            <person name="Goeker M."/>
        </authorList>
    </citation>
    <scope>NUCLEOTIDE SEQUENCE [LARGE SCALE GENOMIC DNA]</scope>
    <source>
        <strain evidence="4 5">DSM 27165</strain>
    </source>
</reference>
<dbReference type="InterPro" id="IPR013325">
    <property type="entry name" value="RNA_pol_sigma_r2"/>
</dbReference>
<keyword evidence="5" id="KW-1185">Reference proteome</keyword>
<dbReference type="EMBL" id="JACHHY010000003">
    <property type="protein sequence ID" value="MBB5017329.1"/>
    <property type="molecule type" value="Genomic_DNA"/>
</dbReference>
<dbReference type="AlphaFoldDB" id="A0A840MJH2"/>
<dbReference type="GO" id="GO:0006352">
    <property type="term" value="P:DNA-templated transcription initiation"/>
    <property type="evidence" value="ECO:0007669"/>
    <property type="project" value="InterPro"/>
</dbReference>
<dbReference type="Pfam" id="PF08281">
    <property type="entry name" value="Sigma70_r4_2"/>
    <property type="match status" value="1"/>
</dbReference>
<dbReference type="PANTHER" id="PTHR30173">
    <property type="entry name" value="SIGMA 19 FACTOR"/>
    <property type="match status" value="1"/>
</dbReference>
<dbReference type="InterPro" id="IPR014284">
    <property type="entry name" value="RNA_pol_sigma-70_dom"/>
</dbReference>
<organism evidence="4 5">
    <name type="scientific">Chitinivorax tropicus</name>
    <dbReference type="NCBI Taxonomy" id="714531"/>
    <lineage>
        <taxon>Bacteria</taxon>
        <taxon>Pseudomonadati</taxon>
        <taxon>Pseudomonadota</taxon>
        <taxon>Betaproteobacteria</taxon>
        <taxon>Chitinivorax</taxon>
    </lineage>
</organism>
<proteinExistence type="predicted"/>
<dbReference type="Gene3D" id="1.10.10.10">
    <property type="entry name" value="Winged helix-like DNA-binding domain superfamily/Winged helix DNA-binding domain"/>
    <property type="match status" value="1"/>
</dbReference>
<feature type="domain" description="RNA polymerase sigma-70 region 2" evidence="2">
    <location>
        <begin position="16"/>
        <end position="77"/>
    </location>
</feature>
<dbReference type="GO" id="GO:0003677">
    <property type="term" value="F:DNA binding"/>
    <property type="evidence" value="ECO:0007669"/>
    <property type="project" value="InterPro"/>
</dbReference>